<evidence type="ECO:0000259" key="11">
    <source>
        <dbReference type="PROSITE" id="PS50866"/>
    </source>
</evidence>
<evidence type="ECO:0000313" key="13">
    <source>
        <dbReference type="RefSeq" id="XP_013788372.1"/>
    </source>
</evidence>
<dbReference type="Proteomes" id="UP000694941">
    <property type="component" value="Unplaced"/>
</dbReference>
<gene>
    <name evidence="13" type="primary">LOC106472286</name>
</gene>
<reference evidence="13" key="1">
    <citation type="submission" date="2025-08" db="UniProtKB">
        <authorList>
            <consortium name="RefSeq"/>
        </authorList>
    </citation>
    <scope>IDENTIFICATION</scope>
    <source>
        <tissue evidence="13">Muscle</tissue>
    </source>
</reference>
<dbReference type="RefSeq" id="XP_013788372.1">
    <property type="nucleotide sequence ID" value="XM_013932918.2"/>
</dbReference>
<keyword evidence="7 10" id="KW-0472">Membrane</keyword>
<dbReference type="SUPFAM" id="SSF101576">
    <property type="entry name" value="Supernatant protein factor (SPF), C-terminal domain"/>
    <property type="match status" value="1"/>
</dbReference>
<accession>A0ABM1BTI4</accession>
<evidence type="ECO:0000256" key="7">
    <source>
        <dbReference type="ARBA" id="ARBA00023136"/>
    </source>
</evidence>
<feature type="domain" description="GOLD" evidence="11">
    <location>
        <begin position="51"/>
        <end position="141"/>
    </location>
</feature>
<sequence length="248" mass="28918">MVGGRVVALNSKFVFVFLAIITFNIREFLQAKDAAENNESELSITVGPGKTECFYQFAKEDDVIEIEYQVLDATFGDIELRRELNINFFLRSPTNREIISDFMKADAVHRHEVKERGDYKICFDNTNSRFSTKSVYFEIFVDSEEEDRWDNLDVVYPPELIYNDTIEDIKSSMDKVRDNLIKVKHFQDQMRATEARDRNVQEHNFSQVNTFSIIIISVMLIVGAVQVLMVRSLFEEKSKLHKIFKILS</sequence>
<comment type="subcellular location">
    <subcellularLocation>
        <location evidence="8">Endomembrane system</location>
        <topology evidence="8">Single-pass membrane protein</topology>
    </subcellularLocation>
    <subcellularLocation>
        <location evidence="1 9">Membrane</location>
        <topology evidence="1 9">Single-pass type I membrane protein</topology>
    </subcellularLocation>
</comment>
<evidence type="ECO:0000256" key="5">
    <source>
        <dbReference type="ARBA" id="ARBA00022729"/>
    </source>
</evidence>
<dbReference type="SMART" id="SM01190">
    <property type="entry name" value="EMP24_GP25L"/>
    <property type="match status" value="1"/>
</dbReference>
<keyword evidence="5" id="KW-0732">Signal</keyword>
<evidence type="ECO:0000313" key="12">
    <source>
        <dbReference type="Proteomes" id="UP000694941"/>
    </source>
</evidence>
<dbReference type="InterPro" id="IPR015720">
    <property type="entry name" value="Emp24-like"/>
</dbReference>
<evidence type="ECO:0000256" key="6">
    <source>
        <dbReference type="ARBA" id="ARBA00022989"/>
    </source>
</evidence>
<name>A0ABM1BTI4_LIMPO</name>
<proteinExistence type="inferred from homology"/>
<dbReference type="Pfam" id="PF01105">
    <property type="entry name" value="EMP24_GP25L"/>
    <property type="match status" value="1"/>
</dbReference>
<evidence type="ECO:0000256" key="9">
    <source>
        <dbReference type="RuleBase" id="RU003827"/>
    </source>
</evidence>
<keyword evidence="12" id="KW-1185">Reference proteome</keyword>
<dbReference type="PROSITE" id="PS50866">
    <property type="entry name" value="GOLD"/>
    <property type="match status" value="1"/>
</dbReference>
<dbReference type="GeneID" id="106472286"/>
<comment type="similarity">
    <text evidence="2 9">Belongs to the EMP24/GP25L family.</text>
</comment>
<keyword evidence="3" id="KW-0217">Developmental protein</keyword>
<protein>
    <submittedName>
        <fullName evidence="13">Transmembrane emp24 domain-containing protein 1-like</fullName>
    </submittedName>
</protein>
<organism evidence="12 13">
    <name type="scientific">Limulus polyphemus</name>
    <name type="common">Atlantic horseshoe crab</name>
    <dbReference type="NCBI Taxonomy" id="6850"/>
    <lineage>
        <taxon>Eukaryota</taxon>
        <taxon>Metazoa</taxon>
        <taxon>Ecdysozoa</taxon>
        <taxon>Arthropoda</taxon>
        <taxon>Chelicerata</taxon>
        <taxon>Merostomata</taxon>
        <taxon>Xiphosura</taxon>
        <taxon>Limulidae</taxon>
        <taxon>Limulus</taxon>
    </lineage>
</organism>
<evidence type="ECO:0000256" key="8">
    <source>
        <dbReference type="ARBA" id="ARBA00037847"/>
    </source>
</evidence>
<evidence type="ECO:0000256" key="10">
    <source>
        <dbReference type="SAM" id="Phobius"/>
    </source>
</evidence>
<keyword evidence="6 10" id="KW-1133">Transmembrane helix</keyword>
<dbReference type="PANTHER" id="PTHR22811">
    <property type="entry name" value="TRANSMEMBRANE EMP24 DOMAIN-CONTAINING PROTEIN"/>
    <property type="match status" value="1"/>
</dbReference>
<evidence type="ECO:0000256" key="2">
    <source>
        <dbReference type="ARBA" id="ARBA00007104"/>
    </source>
</evidence>
<evidence type="ECO:0000256" key="1">
    <source>
        <dbReference type="ARBA" id="ARBA00004479"/>
    </source>
</evidence>
<dbReference type="InterPro" id="IPR009038">
    <property type="entry name" value="GOLD_dom"/>
</dbReference>
<dbReference type="Gene3D" id="2.60.120.680">
    <property type="entry name" value="GOLD domain"/>
    <property type="match status" value="1"/>
</dbReference>
<evidence type="ECO:0000256" key="3">
    <source>
        <dbReference type="ARBA" id="ARBA00022473"/>
    </source>
</evidence>
<dbReference type="InterPro" id="IPR036598">
    <property type="entry name" value="GOLD_dom_sf"/>
</dbReference>
<feature type="transmembrane region" description="Helical" evidence="10">
    <location>
        <begin position="211"/>
        <end position="234"/>
    </location>
</feature>
<keyword evidence="4 9" id="KW-0812">Transmembrane</keyword>
<evidence type="ECO:0000256" key="4">
    <source>
        <dbReference type="ARBA" id="ARBA00022692"/>
    </source>
</evidence>